<dbReference type="Gene3D" id="1.10.510.10">
    <property type="entry name" value="Transferase(Phosphotransferase) domain 1"/>
    <property type="match status" value="1"/>
</dbReference>
<feature type="compositionally biased region" description="Basic and acidic residues" evidence="3">
    <location>
        <begin position="345"/>
        <end position="357"/>
    </location>
</feature>
<keyword evidence="2" id="KW-0067">ATP-binding</keyword>
<feature type="compositionally biased region" description="Basic and acidic residues" evidence="3">
    <location>
        <begin position="523"/>
        <end position="538"/>
    </location>
</feature>
<feature type="region of interest" description="Disordered" evidence="3">
    <location>
        <begin position="336"/>
        <end position="440"/>
    </location>
</feature>
<dbReference type="GO" id="GO:0004674">
    <property type="term" value="F:protein serine/threonine kinase activity"/>
    <property type="evidence" value="ECO:0007669"/>
    <property type="project" value="TreeGrafter"/>
</dbReference>
<comment type="caution">
    <text evidence="5">The sequence shown here is derived from an EMBL/GenBank/DDBJ whole genome shotgun (WGS) entry which is preliminary data.</text>
</comment>
<accession>A0A506Y2M1</accession>
<feature type="compositionally biased region" description="Basic and acidic residues" evidence="3">
    <location>
        <begin position="26"/>
        <end position="36"/>
    </location>
</feature>
<feature type="compositionally biased region" description="Low complexity" evidence="3">
    <location>
        <begin position="506"/>
        <end position="522"/>
    </location>
</feature>
<dbReference type="AlphaFoldDB" id="A0A506Y2M1"/>
<dbReference type="GO" id="GO:0035556">
    <property type="term" value="P:intracellular signal transduction"/>
    <property type="evidence" value="ECO:0007669"/>
    <property type="project" value="TreeGrafter"/>
</dbReference>
<dbReference type="EMBL" id="VHQG01000002">
    <property type="protein sequence ID" value="TPW76163.1"/>
    <property type="molecule type" value="Genomic_DNA"/>
</dbReference>
<evidence type="ECO:0000256" key="2">
    <source>
        <dbReference type="ARBA" id="ARBA00022840"/>
    </source>
</evidence>
<feature type="region of interest" description="Disordered" evidence="3">
    <location>
        <begin position="497"/>
        <end position="557"/>
    </location>
</feature>
<organism evidence="5 6">
    <name type="scientific">Schumannella soli</name>
    <dbReference type="NCBI Taxonomy" id="2590779"/>
    <lineage>
        <taxon>Bacteria</taxon>
        <taxon>Bacillati</taxon>
        <taxon>Actinomycetota</taxon>
        <taxon>Actinomycetes</taxon>
        <taxon>Micrococcales</taxon>
        <taxon>Microbacteriaceae</taxon>
        <taxon>Schumannella</taxon>
    </lineage>
</organism>
<reference evidence="5 6" key="1">
    <citation type="submission" date="2019-06" db="EMBL/GenBank/DDBJ databases">
        <authorList>
            <person name="Li F."/>
        </authorList>
    </citation>
    <scope>NUCLEOTIDE SEQUENCE [LARGE SCALE GENOMIC DNA]</scope>
    <source>
        <strain evidence="5 6">10F1D-1</strain>
    </source>
</reference>
<protein>
    <submittedName>
        <fullName evidence="5">Protein kinase family protein</fullName>
    </submittedName>
</protein>
<keyword evidence="5" id="KW-0418">Kinase</keyword>
<name>A0A506Y2M1_9MICO</name>
<proteinExistence type="predicted"/>
<dbReference type="Pfam" id="PF00069">
    <property type="entry name" value="Pkinase"/>
    <property type="match status" value="1"/>
</dbReference>
<feature type="domain" description="Protein kinase" evidence="4">
    <location>
        <begin position="38"/>
        <end position="489"/>
    </location>
</feature>
<dbReference type="GO" id="GO:0005737">
    <property type="term" value="C:cytoplasm"/>
    <property type="evidence" value="ECO:0007669"/>
    <property type="project" value="TreeGrafter"/>
</dbReference>
<keyword evidence="5" id="KW-0808">Transferase</keyword>
<dbReference type="InterPro" id="IPR011009">
    <property type="entry name" value="Kinase-like_dom_sf"/>
</dbReference>
<dbReference type="InterPro" id="IPR000719">
    <property type="entry name" value="Prot_kinase_dom"/>
</dbReference>
<evidence type="ECO:0000313" key="6">
    <source>
        <dbReference type="Proteomes" id="UP000316252"/>
    </source>
</evidence>
<evidence type="ECO:0000256" key="3">
    <source>
        <dbReference type="SAM" id="MobiDB-lite"/>
    </source>
</evidence>
<dbReference type="SMART" id="SM00220">
    <property type="entry name" value="S_TKc"/>
    <property type="match status" value="1"/>
</dbReference>
<keyword evidence="1" id="KW-0547">Nucleotide-binding</keyword>
<evidence type="ECO:0000259" key="4">
    <source>
        <dbReference type="PROSITE" id="PS50011"/>
    </source>
</evidence>
<dbReference type="Proteomes" id="UP000316252">
    <property type="component" value="Unassembled WGS sequence"/>
</dbReference>
<evidence type="ECO:0000256" key="1">
    <source>
        <dbReference type="ARBA" id="ARBA00022741"/>
    </source>
</evidence>
<feature type="region of interest" description="Disordered" evidence="3">
    <location>
        <begin position="1"/>
        <end position="80"/>
    </location>
</feature>
<dbReference type="PANTHER" id="PTHR24346">
    <property type="entry name" value="MAP/MICROTUBULE AFFINITY-REGULATING KINASE"/>
    <property type="match status" value="1"/>
</dbReference>
<gene>
    <name evidence="5" type="ORF">FJ657_10155</name>
</gene>
<dbReference type="OrthoDB" id="5125808at2"/>
<dbReference type="GO" id="GO:0005524">
    <property type="term" value="F:ATP binding"/>
    <property type="evidence" value="ECO:0007669"/>
    <property type="project" value="UniProtKB-KW"/>
</dbReference>
<dbReference type="PROSITE" id="PS50011">
    <property type="entry name" value="PROTEIN_KINASE_DOM"/>
    <property type="match status" value="1"/>
</dbReference>
<evidence type="ECO:0000313" key="5">
    <source>
        <dbReference type="EMBL" id="TPW76163.1"/>
    </source>
</evidence>
<keyword evidence="6" id="KW-1185">Reference proteome</keyword>
<feature type="compositionally biased region" description="Basic and acidic residues" evidence="3">
    <location>
        <begin position="393"/>
        <end position="403"/>
    </location>
</feature>
<sequence length="663" mass="69595">MQNGLRDVGVPIRHVAVRRRSLPRRGCGEPSRDRRPGARRTATTGESGRMDLFGSRHATAASDTAASRERTDTRPSPMPAASSAVAALSALDEHIAAVRVLRVLHSSPRRRLLVVHDEGGTPRVMKHWSRHDDRVDRELRALDRARGDHVVRLIDVGDDGDGVAAVLERAERGDLARLLRDRATISSGELVTIMAPLASTVARLHRAGVAHGRITAHRVLFDSSGAPQLCGFGGAELFEHGLAPAHLERLESVRRDRDAVALLARSLAERITGGAGRRALDAVQRAAADPDDPLGRLSAELFAFSSGSPVRFPIETDAEGPAEPLAATALPRRAAVAPADAMSGRGDHADLGGDGDRTSSPGGRRRARRREGRGAAGSGSSGSVGRATRRQRERGERIGDGRAARSPRRSRRTGSAGDPTRTRDAMASTTHRRTGGDARRRIIGEALDGAPVAAARAWAARVALTQSPRRRRGAVALGSAAAAALLVFLLVPGPSAAETPRPEADATGTSSVPPASTSSAATADREAATDRAGDKRSDSAAPSTAAPDRADKAVQGDDPLAAARALLTLRRDSLRELDVQGLARVLDPGSTAAADDRALLERLDAGSATVADRARVDLAATEVSEQLGDAVVIRLAPNSDPASLLLIRGEAGWRIRAYSSAAG</sequence>
<dbReference type="SUPFAM" id="SSF56112">
    <property type="entry name" value="Protein kinase-like (PK-like)"/>
    <property type="match status" value="1"/>
</dbReference>
<dbReference type="PANTHER" id="PTHR24346:SF30">
    <property type="entry name" value="MATERNAL EMBRYONIC LEUCINE ZIPPER KINASE"/>
    <property type="match status" value="1"/>
</dbReference>